<dbReference type="OrthoDB" id="408631at2759"/>
<evidence type="ECO:0000256" key="2">
    <source>
        <dbReference type="ARBA" id="ARBA00022801"/>
    </source>
</evidence>
<dbReference type="EC" id="3.1.1.-" evidence="3"/>
<feature type="domain" description="Carboxylesterase type B" evidence="4">
    <location>
        <begin position="19"/>
        <end position="341"/>
    </location>
</feature>
<evidence type="ECO:0000259" key="4">
    <source>
        <dbReference type="Pfam" id="PF00135"/>
    </source>
</evidence>
<organism evidence="5 6">
    <name type="scientific">Trichodelitschia bisporula</name>
    <dbReference type="NCBI Taxonomy" id="703511"/>
    <lineage>
        <taxon>Eukaryota</taxon>
        <taxon>Fungi</taxon>
        <taxon>Dikarya</taxon>
        <taxon>Ascomycota</taxon>
        <taxon>Pezizomycotina</taxon>
        <taxon>Dothideomycetes</taxon>
        <taxon>Dothideomycetes incertae sedis</taxon>
        <taxon>Phaeotrichales</taxon>
        <taxon>Phaeotrichaceae</taxon>
        <taxon>Trichodelitschia</taxon>
    </lineage>
</organism>
<dbReference type="PROSITE" id="PS00122">
    <property type="entry name" value="CARBOXYLESTERASE_B_1"/>
    <property type="match status" value="1"/>
</dbReference>
<proteinExistence type="inferred from homology"/>
<evidence type="ECO:0000313" key="5">
    <source>
        <dbReference type="EMBL" id="KAF2405046.1"/>
    </source>
</evidence>
<keyword evidence="2 3" id="KW-0378">Hydrolase</keyword>
<comment type="similarity">
    <text evidence="1 3">Belongs to the type-B carboxylesterase/lipase family.</text>
</comment>
<dbReference type="InterPro" id="IPR002018">
    <property type="entry name" value="CarbesteraseB"/>
</dbReference>
<dbReference type="EMBL" id="ML996687">
    <property type="protein sequence ID" value="KAF2405046.1"/>
    <property type="molecule type" value="Genomic_DNA"/>
</dbReference>
<dbReference type="InterPro" id="IPR029058">
    <property type="entry name" value="AB_hydrolase_fold"/>
</dbReference>
<dbReference type="PANTHER" id="PTHR43918:SF4">
    <property type="entry name" value="CARBOXYLIC ESTER HYDROLASE"/>
    <property type="match status" value="1"/>
</dbReference>
<protein>
    <recommendedName>
        <fullName evidence="3">Carboxylic ester hydrolase</fullName>
        <ecNumber evidence="3">3.1.1.-</ecNumber>
    </recommendedName>
</protein>
<name>A0A6G1IAA6_9PEZI</name>
<dbReference type="GO" id="GO:0052689">
    <property type="term" value="F:carboxylic ester hydrolase activity"/>
    <property type="evidence" value="ECO:0007669"/>
    <property type="project" value="TreeGrafter"/>
</dbReference>
<feature type="domain" description="Carboxylesterase type B" evidence="4">
    <location>
        <begin position="362"/>
        <end position="463"/>
    </location>
</feature>
<evidence type="ECO:0000256" key="3">
    <source>
        <dbReference type="RuleBase" id="RU361235"/>
    </source>
</evidence>
<dbReference type="Gene3D" id="3.40.50.1820">
    <property type="entry name" value="alpha/beta hydrolase"/>
    <property type="match status" value="2"/>
</dbReference>
<dbReference type="InterPro" id="IPR050654">
    <property type="entry name" value="AChE-related_enzymes"/>
</dbReference>
<accession>A0A6G1IAA6</accession>
<gene>
    <name evidence="5" type="ORF">EJ06DRAFT_545651</name>
</gene>
<evidence type="ECO:0000313" key="6">
    <source>
        <dbReference type="Proteomes" id="UP000799640"/>
    </source>
</evidence>
<dbReference type="AlphaFoldDB" id="A0A6G1IAA6"/>
<sequence length="487" mass="51340">MRPLLFAAIAAAAPALTPVRTSSGPILGHASNWHPAVTEYLGIPYAQPPVGTLRFAPPAPYTSNASFTAAHFSPTCPGNVHANGSISYVSVKETVKSVLGEAESVFGEDCLSLNIWTRPEAGERSKAVMFWIYGGGFNAGNSDSPVYNGARLAEEQDVVVVSINYRVHAFGFPGAPFLADKNVGLLDQRLALEWVRDNIAAFGGDPTRITIFGQSAGGLSVDYHTYAWASDPIAAGFISSSGSITPTTRGGVSGSGTGWWTLSKALGCGNATAGEASLACVRGKSMEQILSATRELPRVGVFGPTPDGRVVFEDTAARRARGQFAHRPLLVGNTNNEGALYEMLGQVNLFSGSGPGINCLTKGTAGARAKAGVPTWRYIYQAEWPNADIGKKGAYHAADIPLWFGTTERFTHVADTAEEKVLIQKMMGAWAGFAKDPVGGLGRLGWPRYDESTASVVLLGGPNSAEIKFEKSATVDVYGTAGQEKAC</sequence>
<keyword evidence="6" id="KW-1185">Reference proteome</keyword>
<evidence type="ECO:0000256" key="1">
    <source>
        <dbReference type="ARBA" id="ARBA00005964"/>
    </source>
</evidence>
<dbReference type="PANTHER" id="PTHR43918">
    <property type="entry name" value="ACETYLCHOLINESTERASE"/>
    <property type="match status" value="1"/>
</dbReference>
<dbReference type="Pfam" id="PF00135">
    <property type="entry name" value="COesterase"/>
    <property type="match status" value="2"/>
</dbReference>
<dbReference type="SUPFAM" id="SSF53474">
    <property type="entry name" value="alpha/beta-Hydrolases"/>
    <property type="match status" value="1"/>
</dbReference>
<dbReference type="InterPro" id="IPR019826">
    <property type="entry name" value="Carboxylesterase_B_AS"/>
</dbReference>
<reference evidence="5" key="1">
    <citation type="journal article" date="2020" name="Stud. Mycol.">
        <title>101 Dothideomycetes genomes: a test case for predicting lifestyles and emergence of pathogens.</title>
        <authorList>
            <person name="Haridas S."/>
            <person name="Albert R."/>
            <person name="Binder M."/>
            <person name="Bloem J."/>
            <person name="Labutti K."/>
            <person name="Salamov A."/>
            <person name="Andreopoulos B."/>
            <person name="Baker S."/>
            <person name="Barry K."/>
            <person name="Bills G."/>
            <person name="Bluhm B."/>
            <person name="Cannon C."/>
            <person name="Castanera R."/>
            <person name="Culley D."/>
            <person name="Daum C."/>
            <person name="Ezra D."/>
            <person name="Gonzalez J."/>
            <person name="Henrissat B."/>
            <person name="Kuo A."/>
            <person name="Liang C."/>
            <person name="Lipzen A."/>
            <person name="Lutzoni F."/>
            <person name="Magnuson J."/>
            <person name="Mondo S."/>
            <person name="Nolan M."/>
            <person name="Ohm R."/>
            <person name="Pangilinan J."/>
            <person name="Park H.-J."/>
            <person name="Ramirez L."/>
            <person name="Alfaro M."/>
            <person name="Sun H."/>
            <person name="Tritt A."/>
            <person name="Yoshinaga Y."/>
            <person name="Zwiers L.-H."/>
            <person name="Turgeon B."/>
            <person name="Goodwin S."/>
            <person name="Spatafora J."/>
            <person name="Crous P."/>
            <person name="Grigoriev I."/>
        </authorList>
    </citation>
    <scope>NUCLEOTIDE SEQUENCE</scope>
    <source>
        <strain evidence="5">CBS 262.69</strain>
    </source>
</reference>
<dbReference type="Proteomes" id="UP000799640">
    <property type="component" value="Unassembled WGS sequence"/>
</dbReference>